<evidence type="ECO:0000259" key="3">
    <source>
        <dbReference type="Pfam" id="PF26514"/>
    </source>
</evidence>
<keyword evidence="1" id="KW-1133">Transmembrane helix</keyword>
<gene>
    <name evidence="4" type="ORF">COU19_02815</name>
</gene>
<dbReference type="AlphaFoldDB" id="A0A2H0U9H7"/>
<protein>
    <recommendedName>
        <fullName evidence="3">DUF8173 domain-containing protein</fullName>
    </recommendedName>
</protein>
<name>A0A2H0U9H7_9BACT</name>
<sequence length="387" mass="39084">MRQLTLATVLVLLLPSTAFAAGAASFSAGHELFATSSAPGNAYTAGTSVVITAPTAGDLSVAGGSIVSAGVVGEDALLLGGSVNSRAAVKGDFRAVSGTITIEDTVGGDLVAIGYRVDDAARAGGSVLVIAGNASITNGAMGPVVIYANNVFLSGNFAGNVHVVSGGAVTLAPGTTIHGTFSYQAPEIARGLDAAVIDGGTQYTNASLIPDVGTSRALAVASLGIFLLIRILGALILAGLLAGLFPRFAGVIAEQAVSRSTRSFLLTTLLGLAALIATPIVLMIIALTFVGFGVALLLGILYALLVVLSIMYAGILLGNLCVRRFLHRTTVEWHDGVLGMLVLSLIVLVPVIGWLVAAVLTAFVAGKILSLSFYAAFPHDGREEGGV</sequence>
<comment type="caution">
    <text evidence="4">The sequence shown here is derived from an EMBL/GenBank/DDBJ whole genome shotgun (WGS) entry which is preliminary data.</text>
</comment>
<feature type="transmembrane region" description="Helical" evidence="1">
    <location>
        <begin position="217"/>
        <end position="244"/>
    </location>
</feature>
<feature type="transmembrane region" description="Helical" evidence="1">
    <location>
        <begin position="295"/>
        <end position="317"/>
    </location>
</feature>
<evidence type="ECO:0000313" key="5">
    <source>
        <dbReference type="Proteomes" id="UP000230179"/>
    </source>
</evidence>
<keyword evidence="1" id="KW-0812">Transmembrane</keyword>
<feature type="transmembrane region" description="Helical" evidence="1">
    <location>
        <begin position="338"/>
        <end position="365"/>
    </location>
</feature>
<feature type="transmembrane region" description="Helical" evidence="1">
    <location>
        <begin position="264"/>
        <end position="289"/>
    </location>
</feature>
<feature type="signal peptide" evidence="2">
    <location>
        <begin position="1"/>
        <end position="20"/>
    </location>
</feature>
<evidence type="ECO:0000256" key="1">
    <source>
        <dbReference type="SAM" id="Phobius"/>
    </source>
</evidence>
<dbReference type="Proteomes" id="UP000230179">
    <property type="component" value="Unassembled WGS sequence"/>
</dbReference>
<feature type="domain" description="DUF8173" evidence="3">
    <location>
        <begin position="224"/>
        <end position="368"/>
    </location>
</feature>
<evidence type="ECO:0000256" key="2">
    <source>
        <dbReference type="SAM" id="SignalP"/>
    </source>
</evidence>
<dbReference type="Pfam" id="PF26514">
    <property type="entry name" value="DUF8173"/>
    <property type="match status" value="1"/>
</dbReference>
<feature type="chain" id="PRO_5013877106" description="DUF8173 domain-containing protein" evidence="2">
    <location>
        <begin position="21"/>
        <end position="387"/>
    </location>
</feature>
<accession>A0A2H0U9H7</accession>
<evidence type="ECO:0000313" key="4">
    <source>
        <dbReference type="EMBL" id="PIR83073.1"/>
    </source>
</evidence>
<proteinExistence type="predicted"/>
<organism evidence="4 5">
    <name type="scientific">Candidatus Kaiserbacteria bacterium CG10_big_fil_rev_8_21_14_0_10_56_12</name>
    <dbReference type="NCBI Taxonomy" id="1974611"/>
    <lineage>
        <taxon>Bacteria</taxon>
        <taxon>Candidatus Kaiseribacteriota</taxon>
    </lineage>
</organism>
<keyword evidence="2" id="KW-0732">Signal</keyword>
<reference evidence="5" key="1">
    <citation type="submission" date="2017-09" db="EMBL/GenBank/DDBJ databases">
        <title>Depth-based differentiation of microbial function through sediment-hosted aquifers and enrichment of novel symbionts in the deep terrestrial subsurface.</title>
        <authorList>
            <person name="Probst A.J."/>
            <person name="Ladd B."/>
            <person name="Jarett J.K."/>
            <person name="Geller-Mcgrath D.E."/>
            <person name="Sieber C.M.K."/>
            <person name="Emerson J.B."/>
            <person name="Anantharaman K."/>
            <person name="Thomas B.C."/>
            <person name="Malmstrom R."/>
            <person name="Stieglmeier M."/>
            <person name="Klingl A."/>
            <person name="Woyke T."/>
            <person name="Ryan C.M."/>
            <person name="Banfield J.F."/>
        </authorList>
    </citation>
    <scope>NUCLEOTIDE SEQUENCE [LARGE SCALE GENOMIC DNA]</scope>
</reference>
<dbReference type="InterPro" id="IPR058486">
    <property type="entry name" value="DUF8173"/>
</dbReference>
<keyword evidence="1" id="KW-0472">Membrane</keyword>
<dbReference type="EMBL" id="PFBL01000021">
    <property type="protein sequence ID" value="PIR83073.1"/>
    <property type="molecule type" value="Genomic_DNA"/>
</dbReference>